<evidence type="ECO:0000256" key="2">
    <source>
        <dbReference type="ARBA" id="ARBA00022512"/>
    </source>
</evidence>
<dbReference type="InterPro" id="IPR007118">
    <property type="entry name" value="Expan_Lol_pI"/>
</dbReference>
<dbReference type="PROSITE" id="PS50843">
    <property type="entry name" value="EXPANSIN_CBD"/>
    <property type="match status" value="1"/>
</dbReference>
<name>A0AA38LE57_TAXCH</name>
<dbReference type="Pfam" id="PF03330">
    <property type="entry name" value="DPBB_1"/>
    <property type="match status" value="1"/>
</dbReference>
<dbReference type="SUPFAM" id="SSF49590">
    <property type="entry name" value="PHL pollen allergen"/>
    <property type="match status" value="1"/>
</dbReference>
<organism evidence="10 11">
    <name type="scientific">Taxus chinensis</name>
    <name type="common">Chinese yew</name>
    <name type="synonym">Taxus wallichiana var. chinensis</name>
    <dbReference type="NCBI Taxonomy" id="29808"/>
    <lineage>
        <taxon>Eukaryota</taxon>
        <taxon>Viridiplantae</taxon>
        <taxon>Streptophyta</taxon>
        <taxon>Embryophyta</taxon>
        <taxon>Tracheophyta</taxon>
        <taxon>Spermatophyta</taxon>
        <taxon>Pinopsida</taxon>
        <taxon>Pinidae</taxon>
        <taxon>Conifers II</taxon>
        <taxon>Cupressales</taxon>
        <taxon>Taxaceae</taxon>
        <taxon>Taxus</taxon>
    </lineage>
</organism>
<feature type="region of interest" description="Disordered" evidence="7">
    <location>
        <begin position="1"/>
        <end position="22"/>
    </location>
</feature>
<keyword evidence="5" id="KW-0472">Membrane</keyword>
<dbReference type="EMBL" id="JAHRHJ020000004">
    <property type="protein sequence ID" value="KAH9317647.1"/>
    <property type="molecule type" value="Genomic_DNA"/>
</dbReference>
<evidence type="ECO:0000313" key="11">
    <source>
        <dbReference type="Proteomes" id="UP000824469"/>
    </source>
</evidence>
<keyword evidence="3 6" id="KW-0964">Secreted</keyword>
<evidence type="ECO:0000259" key="8">
    <source>
        <dbReference type="PROSITE" id="PS50842"/>
    </source>
</evidence>
<dbReference type="PRINTS" id="PR01225">
    <property type="entry name" value="EXPANSNFAMLY"/>
</dbReference>
<dbReference type="PANTHER" id="PTHR31867">
    <property type="entry name" value="EXPANSIN-A15"/>
    <property type="match status" value="1"/>
</dbReference>
<comment type="caution">
    <text evidence="10">The sequence shown here is derived from an EMBL/GenBank/DDBJ whole genome shotgun (WGS) entry which is preliminary data.</text>
</comment>
<dbReference type="Gene3D" id="2.60.40.760">
    <property type="entry name" value="Expansin, cellulose-binding-like domain"/>
    <property type="match status" value="1"/>
</dbReference>
<feature type="non-terminal residue" evidence="10">
    <location>
        <position position="317"/>
    </location>
</feature>
<gene>
    <name evidence="10" type="ORF">KI387_019416</name>
</gene>
<keyword evidence="6" id="KW-0961">Cell wall biogenesis/degradation</keyword>
<accession>A0AA38LE57</accession>
<keyword evidence="2 6" id="KW-0134">Cell wall</keyword>
<keyword evidence="11" id="KW-1185">Reference proteome</keyword>
<dbReference type="AlphaFoldDB" id="A0AA38LE57"/>
<dbReference type="OMA" id="AMHRNWG"/>
<dbReference type="GO" id="GO:0009664">
    <property type="term" value="P:plant-type cell wall organization"/>
    <property type="evidence" value="ECO:0007669"/>
    <property type="project" value="InterPro"/>
</dbReference>
<evidence type="ECO:0000256" key="1">
    <source>
        <dbReference type="ARBA" id="ARBA00005392"/>
    </source>
</evidence>
<feature type="domain" description="Expansin-like CBD" evidence="9">
    <location>
        <begin position="239"/>
        <end position="317"/>
    </location>
</feature>
<evidence type="ECO:0000259" key="9">
    <source>
        <dbReference type="PROSITE" id="PS50843"/>
    </source>
</evidence>
<protein>
    <recommendedName>
        <fullName evidence="6">Expansin</fullName>
    </recommendedName>
</protein>
<dbReference type="SUPFAM" id="SSF50685">
    <property type="entry name" value="Barwin-like endoglucanases"/>
    <property type="match status" value="1"/>
</dbReference>
<dbReference type="InterPro" id="IPR036908">
    <property type="entry name" value="RlpA-like_sf"/>
</dbReference>
<dbReference type="PROSITE" id="PS50842">
    <property type="entry name" value="EXPANSIN_EG45"/>
    <property type="match status" value="1"/>
</dbReference>
<dbReference type="InterPro" id="IPR007117">
    <property type="entry name" value="Expansin_CBD"/>
</dbReference>
<dbReference type="SMART" id="SM00837">
    <property type="entry name" value="DPBB_1"/>
    <property type="match status" value="1"/>
</dbReference>
<dbReference type="CDD" id="cd22274">
    <property type="entry name" value="DPBB_EXPA_N"/>
    <property type="match status" value="1"/>
</dbReference>
<comment type="function">
    <text evidence="6">Causes loosening and extension of plant cell walls by disrupting non-covalent bonding between cellulose microfibrils and matrix glucans. No enzymatic activity has been found.</text>
</comment>
<dbReference type="InterPro" id="IPR009009">
    <property type="entry name" value="RlpA-like_DPBB"/>
</dbReference>
<dbReference type="InterPro" id="IPR007112">
    <property type="entry name" value="Expansin/allergen_DPBB_dom"/>
</dbReference>
<dbReference type="Pfam" id="PF01357">
    <property type="entry name" value="Expansin_C"/>
    <property type="match status" value="1"/>
</dbReference>
<dbReference type="PRINTS" id="PR01226">
    <property type="entry name" value="EXPANSIN"/>
</dbReference>
<comment type="subcellular location">
    <subcellularLocation>
        <location evidence="6">Secreted</location>
        <location evidence="6">Cell wall</location>
    </subcellularLocation>
    <subcellularLocation>
        <location evidence="6">Membrane</location>
        <topology evidence="6">Peripheral membrane protein</topology>
    </subcellularLocation>
</comment>
<dbReference type="GO" id="GO:0005576">
    <property type="term" value="C:extracellular region"/>
    <property type="evidence" value="ECO:0007669"/>
    <property type="project" value="InterPro"/>
</dbReference>
<dbReference type="Gene3D" id="2.40.40.10">
    <property type="entry name" value="RlpA-like domain"/>
    <property type="match status" value="1"/>
</dbReference>
<proteinExistence type="inferred from homology"/>
<evidence type="ECO:0000256" key="6">
    <source>
        <dbReference type="RuleBase" id="RU365023"/>
    </source>
</evidence>
<dbReference type="GO" id="GO:0016020">
    <property type="term" value="C:membrane"/>
    <property type="evidence" value="ECO:0007669"/>
    <property type="project" value="UniProtKB-SubCell"/>
</dbReference>
<evidence type="ECO:0000256" key="4">
    <source>
        <dbReference type="ARBA" id="ARBA00022729"/>
    </source>
</evidence>
<reference evidence="10 11" key="1">
    <citation type="journal article" date="2021" name="Nat. Plants">
        <title>The Taxus genome provides insights into paclitaxel biosynthesis.</title>
        <authorList>
            <person name="Xiong X."/>
            <person name="Gou J."/>
            <person name="Liao Q."/>
            <person name="Li Y."/>
            <person name="Zhou Q."/>
            <person name="Bi G."/>
            <person name="Li C."/>
            <person name="Du R."/>
            <person name="Wang X."/>
            <person name="Sun T."/>
            <person name="Guo L."/>
            <person name="Liang H."/>
            <person name="Lu P."/>
            <person name="Wu Y."/>
            <person name="Zhang Z."/>
            <person name="Ro D.K."/>
            <person name="Shang Y."/>
            <person name="Huang S."/>
            <person name="Yan J."/>
        </authorList>
    </citation>
    <scope>NUCLEOTIDE SEQUENCE [LARGE SCALE GENOMIC DNA]</scope>
    <source>
        <strain evidence="10">Ta-2019</strain>
    </source>
</reference>
<comment type="similarity">
    <text evidence="1 6">Belongs to the expansin family. Expansin A subfamily.</text>
</comment>
<feature type="domain" description="Expansin-like EG45" evidence="8">
    <location>
        <begin position="119"/>
        <end position="229"/>
    </location>
</feature>
<evidence type="ECO:0000313" key="10">
    <source>
        <dbReference type="EMBL" id="KAH9317647.1"/>
    </source>
</evidence>
<dbReference type="Proteomes" id="UP000824469">
    <property type="component" value="Unassembled WGS sequence"/>
</dbReference>
<sequence length="317" mass="34976">MLQRSRKWLKGPRKQNVGEQNAGKVFDKIPQRDVVSRDAILAGYSRKRSASGNLAQTTEMKLWSMAGMMKKWLVLERILLVSATFWLCFYRAVEAYNNGEWNSGHATFYGGNDASANMGGACGYDNVYNDGMGINTAALSTALFDKGAACGACFELVCDAKADPHWCLRGNKIRVSATNFCPSNNNGGCCNPPLRHFDMSLPAFQKIALYKEGIVPVLYRRVKCVRMGGIHFSIKGHSYFNLVLVANVGGSGDLASVWIKGSHTSWQALQRNWGANWQNNGYLNGQALSFRLTDGDGRTLTLNNVVPSNWQFGQTFS</sequence>
<evidence type="ECO:0000256" key="3">
    <source>
        <dbReference type="ARBA" id="ARBA00022525"/>
    </source>
</evidence>
<keyword evidence="4" id="KW-0732">Signal</keyword>
<evidence type="ECO:0000256" key="7">
    <source>
        <dbReference type="SAM" id="MobiDB-lite"/>
    </source>
</evidence>
<dbReference type="InterPro" id="IPR002963">
    <property type="entry name" value="Expansin"/>
</dbReference>
<feature type="compositionally biased region" description="Basic residues" evidence="7">
    <location>
        <begin position="1"/>
        <end position="13"/>
    </location>
</feature>
<evidence type="ECO:0000256" key="5">
    <source>
        <dbReference type="ARBA" id="ARBA00023136"/>
    </source>
</evidence>
<dbReference type="InterPro" id="IPR036749">
    <property type="entry name" value="Expansin_CBD_sf"/>
</dbReference>